<dbReference type="GeneID" id="66116918"/>
<gene>
    <name evidence="2" type="ORF">KQ657_003544</name>
</gene>
<dbReference type="Proteomes" id="UP000790833">
    <property type="component" value="Unassembled WGS sequence"/>
</dbReference>
<evidence type="ECO:0000313" key="3">
    <source>
        <dbReference type="Proteomes" id="UP000790833"/>
    </source>
</evidence>
<dbReference type="InterPro" id="IPR036047">
    <property type="entry name" value="F-box-like_dom_sf"/>
</dbReference>
<evidence type="ECO:0000259" key="1">
    <source>
        <dbReference type="PROSITE" id="PS50181"/>
    </source>
</evidence>
<sequence length="378" mass="44781">MKREFSELEDDAPIKRSRQLEGIVSHLPSKADVLDHIKFHIDIPSKGPTFLDLPWDIQQMILDYLSVSDRMSLSSVNKSYRFALQSILFKRIKTDWKRLVTPEARKFLDTYKYFILELRITEADLYGEWQVDINDYIYDLTSLRYLVFHSKGSSSWLKYRANHYINKLSLVQDDRKSELLKPNFSLLHVVGFANLATLHLTNYSCGWYEGIDTISLREIYLTDCVWEYPFHLCQFNPKNELRKLHLTYTGYNSFVSGERWNKLWESNLDGLASLEVLEVYLEGVRREKDLTFSILTTCLKLPNMLFLKLRGWTISLNNLYYYLRRFQKGDTRLITMELAIRCQDDDYYKEKIRDYCQHQLGFGIELSTLPPLEHPAWP</sequence>
<dbReference type="SUPFAM" id="SSF52047">
    <property type="entry name" value="RNI-like"/>
    <property type="match status" value="1"/>
</dbReference>
<dbReference type="Pfam" id="PF00646">
    <property type="entry name" value="F-box"/>
    <property type="match status" value="1"/>
</dbReference>
<keyword evidence="3" id="KW-1185">Reference proteome</keyword>
<dbReference type="EMBL" id="JAHMUF010000033">
    <property type="protein sequence ID" value="KAG7191339.1"/>
    <property type="molecule type" value="Genomic_DNA"/>
</dbReference>
<dbReference type="Gene3D" id="3.80.10.10">
    <property type="entry name" value="Ribonuclease Inhibitor"/>
    <property type="match status" value="1"/>
</dbReference>
<comment type="caution">
    <text evidence="2">The sequence shown here is derived from an EMBL/GenBank/DDBJ whole genome shotgun (WGS) entry which is preliminary data.</text>
</comment>
<dbReference type="SUPFAM" id="SSF81383">
    <property type="entry name" value="F-box domain"/>
    <property type="match status" value="1"/>
</dbReference>
<dbReference type="AlphaFoldDB" id="A0A9P7V576"/>
<reference evidence="2" key="1">
    <citation type="submission" date="2021-03" db="EMBL/GenBank/DDBJ databases">
        <authorList>
            <person name="Palmer J.M."/>
        </authorList>
    </citation>
    <scope>NUCLEOTIDE SEQUENCE</scope>
    <source>
        <strain evidence="2">ARV_011</strain>
    </source>
</reference>
<dbReference type="InterPro" id="IPR001810">
    <property type="entry name" value="F-box_dom"/>
</dbReference>
<organism evidence="2 3">
    <name type="scientific">Scheffersomyces spartinae</name>
    <dbReference type="NCBI Taxonomy" id="45513"/>
    <lineage>
        <taxon>Eukaryota</taxon>
        <taxon>Fungi</taxon>
        <taxon>Dikarya</taxon>
        <taxon>Ascomycota</taxon>
        <taxon>Saccharomycotina</taxon>
        <taxon>Pichiomycetes</taxon>
        <taxon>Debaryomycetaceae</taxon>
        <taxon>Scheffersomyces</taxon>
    </lineage>
</organism>
<name>A0A9P7V576_9ASCO</name>
<feature type="domain" description="F-box" evidence="1">
    <location>
        <begin position="47"/>
        <end position="99"/>
    </location>
</feature>
<dbReference type="SMART" id="SM00256">
    <property type="entry name" value="FBOX"/>
    <property type="match status" value="1"/>
</dbReference>
<protein>
    <recommendedName>
        <fullName evidence="1">F-box domain-containing protein</fullName>
    </recommendedName>
</protein>
<dbReference type="RefSeq" id="XP_043046891.1">
    <property type="nucleotide sequence ID" value="XM_043194263.1"/>
</dbReference>
<dbReference type="InterPro" id="IPR032675">
    <property type="entry name" value="LRR_dom_sf"/>
</dbReference>
<accession>A0A9P7V576</accession>
<dbReference type="OrthoDB" id="4073795at2759"/>
<dbReference type="CDD" id="cd09917">
    <property type="entry name" value="F-box_SF"/>
    <property type="match status" value="1"/>
</dbReference>
<evidence type="ECO:0000313" key="2">
    <source>
        <dbReference type="EMBL" id="KAG7191339.1"/>
    </source>
</evidence>
<proteinExistence type="predicted"/>
<dbReference type="PROSITE" id="PS50181">
    <property type="entry name" value="FBOX"/>
    <property type="match status" value="1"/>
</dbReference>